<dbReference type="EMBL" id="JAKKPZ010000175">
    <property type="protein sequence ID" value="KAI1699538.1"/>
    <property type="molecule type" value="Genomic_DNA"/>
</dbReference>
<sequence length="188" mass="21354">MEVKFYSGIKNVIIYSAEKELEWYMHWYEFFTGELLDRYSSGRTEKQTAIFSIWFKSQPITTKLPFVIHIYNKADRAQNTAFSTNLTTFVFTNEQFSQWKSANYPGPLMIHFTPGKGTLTIGKPGFMDRIDGANIPWETLQNLKTRGLTNKTGEPSPKEAVPVTNGNASDVKKGQETGAPEKNHNTES</sequence>
<name>A0AAD4MMH3_9BILA</name>
<organism evidence="2 3">
    <name type="scientific">Ditylenchus destructor</name>
    <dbReference type="NCBI Taxonomy" id="166010"/>
    <lineage>
        <taxon>Eukaryota</taxon>
        <taxon>Metazoa</taxon>
        <taxon>Ecdysozoa</taxon>
        <taxon>Nematoda</taxon>
        <taxon>Chromadorea</taxon>
        <taxon>Rhabditida</taxon>
        <taxon>Tylenchina</taxon>
        <taxon>Tylenchomorpha</taxon>
        <taxon>Sphaerularioidea</taxon>
        <taxon>Anguinidae</taxon>
        <taxon>Anguininae</taxon>
        <taxon>Ditylenchus</taxon>
    </lineage>
</organism>
<feature type="region of interest" description="Disordered" evidence="1">
    <location>
        <begin position="146"/>
        <end position="188"/>
    </location>
</feature>
<feature type="compositionally biased region" description="Basic and acidic residues" evidence="1">
    <location>
        <begin position="170"/>
        <end position="188"/>
    </location>
</feature>
<reference evidence="2" key="1">
    <citation type="submission" date="2022-01" db="EMBL/GenBank/DDBJ databases">
        <title>Genome Sequence Resource for Two Populations of Ditylenchus destructor, the Migratory Endoparasitic Phytonematode.</title>
        <authorList>
            <person name="Zhang H."/>
            <person name="Lin R."/>
            <person name="Xie B."/>
        </authorList>
    </citation>
    <scope>NUCLEOTIDE SEQUENCE</scope>
    <source>
        <strain evidence="2">BazhouSP</strain>
    </source>
</reference>
<proteinExistence type="predicted"/>
<protein>
    <submittedName>
        <fullName evidence="2">Uncharacterized protein</fullName>
    </submittedName>
</protein>
<evidence type="ECO:0000256" key="1">
    <source>
        <dbReference type="SAM" id="MobiDB-lite"/>
    </source>
</evidence>
<accession>A0AAD4MMH3</accession>
<gene>
    <name evidence="2" type="ORF">DdX_17242</name>
</gene>
<evidence type="ECO:0000313" key="3">
    <source>
        <dbReference type="Proteomes" id="UP001201812"/>
    </source>
</evidence>
<dbReference type="Proteomes" id="UP001201812">
    <property type="component" value="Unassembled WGS sequence"/>
</dbReference>
<comment type="caution">
    <text evidence="2">The sequence shown here is derived from an EMBL/GenBank/DDBJ whole genome shotgun (WGS) entry which is preliminary data.</text>
</comment>
<evidence type="ECO:0000313" key="2">
    <source>
        <dbReference type="EMBL" id="KAI1699538.1"/>
    </source>
</evidence>
<dbReference type="AlphaFoldDB" id="A0AAD4MMH3"/>
<keyword evidence="3" id="KW-1185">Reference proteome</keyword>